<dbReference type="GO" id="GO:0016787">
    <property type="term" value="F:hydrolase activity"/>
    <property type="evidence" value="ECO:0007669"/>
    <property type="project" value="UniProtKB-KW"/>
</dbReference>
<organism evidence="3 4">
    <name type="scientific">Roseateles paludis</name>
    <dbReference type="NCBI Taxonomy" id="3145238"/>
    <lineage>
        <taxon>Bacteria</taxon>
        <taxon>Pseudomonadati</taxon>
        <taxon>Pseudomonadota</taxon>
        <taxon>Betaproteobacteria</taxon>
        <taxon>Burkholderiales</taxon>
        <taxon>Sphaerotilaceae</taxon>
        <taxon>Roseateles</taxon>
    </lineage>
</organism>
<dbReference type="EC" id="3.1.1.99" evidence="3"/>
<accession>A0ABV0G2K7</accession>
<dbReference type="Proteomes" id="UP001495147">
    <property type="component" value="Unassembled WGS sequence"/>
</dbReference>
<sequence>MSQALTVQRTLSHLLGEGLQWHAPSGRWWWTDIEGRSLQAWTPGQAEHLVLHLPDRLGCFTHTRSGALLLGFAKYLAVLKSFDAQAVGEHTLGAEALQVLCPVEADTPSTRVNDGRCDRAGNFVFGTLDEAEPRQAVAHYYQYSNAHGLRRLAIDPIRIANSVCFSPDGRQMYYADSPLQTIWVCDYDAATAHTGSPRVFVQWQGPQRDPDGSVIDAEGCLWNAEWGTGTVVRYGPDGRELARYVASACNTTCPALGGPQGDELMVTTARVGLSAAQLAAQPLSGSLFGVRIAAGLALAEPLFADA</sequence>
<gene>
    <name evidence="3" type="ORF">ABDJ85_10845</name>
</gene>
<dbReference type="PANTHER" id="PTHR10907">
    <property type="entry name" value="REGUCALCIN"/>
    <property type="match status" value="1"/>
</dbReference>
<keyword evidence="4" id="KW-1185">Reference proteome</keyword>
<comment type="caution">
    <text evidence="3">The sequence shown here is derived from an EMBL/GenBank/DDBJ whole genome shotgun (WGS) entry which is preliminary data.</text>
</comment>
<evidence type="ECO:0000313" key="3">
    <source>
        <dbReference type="EMBL" id="MEO3691968.1"/>
    </source>
</evidence>
<dbReference type="InterPro" id="IPR011042">
    <property type="entry name" value="6-blade_b-propeller_TolB-like"/>
</dbReference>
<evidence type="ECO:0000256" key="1">
    <source>
        <dbReference type="ARBA" id="ARBA00008853"/>
    </source>
</evidence>
<dbReference type="InterPro" id="IPR005511">
    <property type="entry name" value="SMP-30"/>
</dbReference>
<dbReference type="SUPFAM" id="SSF63829">
    <property type="entry name" value="Calcium-dependent phosphotriesterase"/>
    <property type="match status" value="1"/>
</dbReference>
<dbReference type="Gene3D" id="2.120.10.30">
    <property type="entry name" value="TolB, C-terminal domain"/>
    <property type="match status" value="1"/>
</dbReference>
<evidence type="ECO:0000259" key="2">
    <source>
        <dbReference type="Pfam" id="PF08450"/>
    </source>
</evidence>
<name>A0ABV0G2K7_9BURK</name>
<comment type="similarity">
    <text evidence="1">Belongs to the SMP-30/CGR1 family.</text>
</comment>
<dbReference type="Pfam" id="PF08450">
    <property type="entry name" value="SGL"/>
    <property type="match status" value="1"/>
</dbReference>
<dbReference type="EMBL" id="JBDPZD010000002">
    <property type="protein sequence ID" value="MEO3691968.1"/>
    <property type="molecule type" value="Genomic_DNA"/>
</dbReference>
<dbReference type="RefSeq" id="WP_347704775.1">
    <property type="nucleotide sequence ID" value="NZ_JBDPZD010000002.1"/>
</dbReference>
<keyword evidence="3" id="KW-0378">Hydrolase</keyword>
<feature type="domain" description="SMP-30/Gluconolactonase/LRE-like region" evidence="2">
    <location>
        <begin position="15"/>
        <end position="270"/>
    </location>
</feature>
<dbReference type="PANTHER" id="PTHR10907:SF47">
    <property type="entry name" value="REGUCALCIN"/>
    <property type="match status" value="1"/>
</dbReference>
<reference evidence="3 4" key="1">
    <citation type="submission" date="2024-05" db="EMBL/GenBank/DDBJ databases">
        <title>Roseateles sp. DJS-2-20 16S ribosomal RNA gene Genome sequencing and assembly.</title>
        <authorList>
            <person name="Woo H."/>
        </authorList>
    </citation>
    <scope>NUCLEOTIDE SEQUENCE [LARGE SCALE GENOMIC DNA]</scope>
    <source>
        <strain evidence="3 4">DJS-2-20</strain>
    </source>
</reference>
<evidence type="ECO:0000313" key="4">
    <source>
        <dbReference type="Proteomes" id="UP001495147"/>
    </source>
</evidence>
<dbReference type="InterPro" id="IPR013658">
    <property type="entry name" value="SGL"/>
</dbReference>
<protein>
    <submittedName>
        <fullName evidence="3">SMP-30/gluconolactonase/LRE family protein</fullName>
        <ecNumber evidence="3">3.1.1.99</ecNumber>
    </submittedName>
</protein>
<proteinExistence type="inferred from homology"/>
<dbReference type="PRINTS" id="PR01790">
    <property type="entry name" value="SMP30FAMILY"/>
</dbReference>